<organism evidence="15 16">
    <name type="scientific">Periplaneta americana</name>
    <name type="common">American cockroach</name>
    <name type="synonym">Blatta americana</name>
    <dbReference type="NCBI Taxonomy" id="6978"/>
    <lineage>
        <taxon>Eukaryota</taxon>
        <taxon>Metazoa</taxon>
        <taxon>Ecdysozoa</taxon>
        <taxon>Arthropoda</taxon>
        <taxon>Hexapoda</taxon>
        <taxon>Insecta</taxon>
        <taxon>Pterygota</taxon>
        <taxon>Neoptera</taxon>
        <taxon>Polyneoptera</taxon>
        <taxon>Dictyoptera</taxon>
        <taxon>Blattodea</taxon>
        <taxon>Blattoidea</taxon>
        <taxon>Blattidae</taxon>
        <taxon>Blattinae</taxon>
        <taxon>Periplaneta</taxon>
    </lineage>
</organism>
<evidence type="ECO:0000256" key="8">
    <source>
        <dbReference type="ARBA" id="ARBA00022848"/>
    </source>
</evidence>
<dbReference type="Gene3D" id="1.10.630.10">
    <property type="entry name" value="Cytochrome P450"/>
    <property type="match status" value="2"/>
</dbReference>
<evidence type="ECO:0000256" key="7">
    <source>
        <dbReference type="ARBA" id="ARBA00022824"/>
    </source>
</evidence>
<dbReference type="SUPFAM" id="SSF56672">
    <property type="entry name" value="DNA/RNA polymerases"/>
    <property type="match status" value="1"/>
</dbReference>
<dbReference type="PANTHER" id="PTHR24292:SF54">
    <property type="entry name" value="CYP9F3-RELATED"/>
    <property type="match status" value="1"/>
</dbReference>
<dbReference type="InterPro" id="IPR050476">
    <property type="entry name" value="Insect_CytP450_Detox"/>
</dbReference>
<keyword evidence="13" id="KW-1133">Transmembrane helix</keyword>
<comment type="subcellular location">
    <subcellularLocation>
        <location evidence="3">Endoplasmic reticulum membrane</location>
        <topology evidence="3">Peripheral membrane protein</topology>
    </subcellularLocation>
    <subcellularLocation>
        <location evidence="2">Microsome membrane</location>
        <topology evidence="2">Peripheral membrane protein</topology>
    </subcellularLocation>
</comment>
<gene>
    <name evidence="15" type="ORF">ANN_25837</name>
</gene>
<keyword evidence="7" id="KW-0256">Endoplasmic reticulum</keyword>
<dbReference type="CDD" id="cd01650">
    <property type="entry name" value="RT_nLTR_like"/>
    <property type="match status" value="1"/>
</dbReference>
<name>A0ABQ8S498_PERAM</name>
<evidence type="ECO:0000256" key="13">
    <source>
        <dbReference type="SAM" id="Phobius"/>
    </source>
</evidence>
<keyword evidence="8" id="KW-0492">Microsome</keyword>
<dbReference type="PRINTS" id="PR00464">
    <property type="entry name" value="EP450II"/>
</dbReference>
<evidence type="ECO:0000256" key="10">
    <source>
        <dbReference type="ARBA" id="ARBA00023004"/>
    </source>
</evidence>
<evidence type="ECO:0000256" key="6">
    <source>
        <dbReference type="ARBA" id="ARBA00022723"/>
    </source>
</evidence>
<dbReference type="InterPro" id="IPR002402">
    <property type="entry name" value="Cyt_P450_E_grp-II"/>
</dbReference>
<proteinExistence type="inferred from homology"/>
<evidence type="ECO:0000256" key="2">
    <source>
        <dbReference type="ARBA" id="ARBA00004174"/>
    </source>
</evidence>
<keyword evidence="10" id="KW-0408">Iron</keyword>
<dbReference type="SUPFAM" id="SSF48264">
    <property type="entry name" value="Cytochrome P450"/>
    <property type="match status" value="1"/>
</dbReference>
<evidence type="ECO:0000256" key="4">
    <source>
        <dbReference type="ARBA" id="ARBA00010617"/>
    </source>
</evidence>
<feature type="transmembrane region" description="Helical" evidence="13">
    <location>
        <begin position="6"/>
        <end position="26"/>
    </location>
</feature>
<dbReference type="PANTHER" id="PTHR24292">
    <property type="entry name" value="CYTOCHROME P450"/>
    <property type="match status" value="1"/>
</dbReference>
<dbReference type="Pfam" id="PF00067">
    <property type="entry name" value="p450"/>
    <property type="match status" value="2"/>
</dbReference>
<keyword evidence="11" id="KW-0503">Monooxygenase</keyword>
<keyword evidence="12 13" id="KW-0472">Membrane</keyword>
<keyword evidence="13" id="KW-0812">Transmembrane</keyword>
<feature type="domain" description="Reverse transcriptase" evidence="14">
    <location>
        <begin position="657"/>
        <end position="917"/>
    </location>
</feature>
<reference evidence="15 16" key="1">
    <citation type="journal article" date="2022" name="Allergy">
        <title>Genome assembly and annotation of Periplaneta americana reveal a comprehensive cockroach allergen profile.</title>
        <authorList>
            <person name="Wang L."/>
            <person name="Xiong Q."/>
            <person name="Saelim N."/>
            <person name="Wang L."/>
            <person name="Nong W."/>
            <person name="Wan A.T."/>
            <person name="Shi M."/>
            <person name="Liu X."/>
            <person name="Cao Q."/>
            <person name="Hui J.H.L."/>
            <person name="Sookrung N."/>
            <person name="Leung T.F."/>
            <person name="Tungtrongchitr A."/>
            <person name="Tsui S.K.W."/>
        </authorList>
    </citation>
    <scope>NUCLEOTIDE SEQUENCE [LARGE SCALE GENOMIC DNA]</scope>
    <source>
        <strain evidence="15">PWHHKU_190912</strain>
    </source>
</reference>
<keyword evidence="5" id="KW-0349">Heme</keyword>
<keyword evidence="9" id="KW-0560">Oxidoreductase</keyword>
<keyword evidence="16" id="KW-1185">Reference proteome</keyword>
<evidence type="ECO:0000256" key="1">
    <source>
        <dbReference type="ARBA" id="ARBA00001971"/>
    </source>
</evidence>
<evidence type="ECO:0000313" key="16">
    <source>
        <dbReference type="Proteomes" id="UP001148838"/>
    </source>
</evidence>
<protein>
    <recommendedName>
        <fullName evidence="14">Reverse transcriptase domain-containing protein</fullName>
    </recommendedName>
</protein>
<evidence type="ECO:0000313" key="15">
    <source>
        <dbReference type="EMBL" id="KAJ4428844.1"/>
    </source>
</evidence>
<dbReference type="Pfam" id="PF00078">
    <property type="entry name" value="RVT_1"/>
    <property type="match status" value="1"/>
</dbReference>
<evidence type="ECO:0000256" key="3">
    <source>
        <dbReference type="ARBA" id="ARBA00004406"/>
    </source>
</evidence>
<dbReference type="InterPro" id="IPR036396">
    <property type="entry name" value="Cyt_P450_sf"/>
</dbReference>
<evidence type="ECO:0000256" key="11">
    <source>
        <dbReference type="ARBA" id="ARBA00023033"/>
    </source>
</evidence>
<evidence type="ECO:0000259" key="14">
    <source>
        <dbReference type="PROSITE" id="PS50878"/>
    </source>
</evidence>
<dbReference type="Proteomes" id="UP001148838">
    <property type="component" value="Unassembled WGS sequence"/>
</dbReference>
<keyword evidence="6" id="KW-0479">Metal-binding</keyword>
<comment type="cofactor">
    <cofactor evidence="1">
        <name>heme</name>
        <dbReference type="ChEBI" id="CHEBI:30413"/>
    </cofactor>
</comment>
<dbReference type="InterPro" id="IPR001128">
    <property type="entry name" value="Cyt_P450"/>
</dbReference>
<evidence type="ECO:0000256" key="5">
    <source>
        <dbReference type="ARBA" id="ARBA00022617"/>
    </source>
</evidence>
<comment type="similarity">
    <text evidence="4">Belongs to the cytochrome P450 family.</text>
</comment>
<dbReference type="EMBL" id="JAJSOF020000036">
    <property type="protein sequence ID" value="KAJ4428844.1"/>
    <property type="molecule type" value="Genomic_DNA"/>
</dbReference>
<sequence length="956" mass="112126">MLDWTWSFWDWIILFALLLVLLYRIYRLGTHKHNHFSKQDVPFIKPLPFVGNMGPTITRKLFFPQLIIKYYNELKDHQYGGIFFFQRPALLIRDPELIKTITIKDFDSFTDHMPMFSDLSDPIWSRGVNNLKGQRWKEMRATLSPAFTSSKMKTMFVLVSECCQQFVQYLEENSQHPDHDGYKIEQDGDTLILELKDFYTRYANDVIATTAFGIGVDSLKQPTNEFYMLGQDITYLGGLRVFKWIFFVMMPKFAQRQCSDRKTFVRLHYRLCEYGKFNSPGLGRGRPRSTTPEVQEEILEAVNMTPSISTRRIALQVNVPYTTVWRLLKEYQFRTARRYLDRRFPDRWIGQLNIDVRSVFKQEVDILNIFCNDNDLRKEKRSETLRLYPPVIAMDRSCVKSYTLPADPPLEMKPGDGIWIPVYALHRDPEYFPDPERFDPERFSDENKHNIRPFTYFPFGAGPRICIDRKQLCSIQFFIKRSPDLHRIRRQWQRERQPWQRKKLNYLIRLVKINLEQHRLQSYQSYLSSLSEADNTLWYATKRILREPTVIPTLRLDSQVATDTESKCNLLASHYQHVFTPNENKNEQTTSEFEELIENINKPTVPENISYTTPQELSHFIQRLPNKKYPGHDLISNIVLKKLTNKALTYFTIILNAALLIGYFPRAWKLAEIIVFHKPNKPKQLPSSYRPISILPTLSRLFEKVIHHRICKFTFQNKIIPDFQFGFRPKHSTTHQLKRVTESIIKGFEEKQYTATLFLDIAQVFDTVWYDGLMLKLCRIGFPDYLTRIVKSFLSERQFSVRIDGIKSTLRPVLAGVPQGSILSPLLFNIFTYDIPCLQPSHIAMYADDTVLFYSHSNLNTAISTLQTSLQELSKWFSDWRLLLNITKTEAKIFSLRPIHNPPSLVLLNQTWASVVHVARSRTQLRDLPPSTPLAVRHTWVPVRPVEVLAVSGGLQ</sequence>
<comment type="caution">
    <text evidence="15">The sequence shown here is derived from an EMBL/GenBank/DDBJ whole genome shotgun (WGS) entry which is preliminary data.</text>
</comment>
<dbReference type="InterPro" id="IPR000477">
    <property type="entry name" value="RT_dom"/>
</dbReference>
<dbReference type="PROSITE" id="PS50878">
    <property type="entry name" value="RT_POL"/>
    <property type="match status" value="1"/>
</dbReference>
<evidence type="ECO:0000256" key="9">
    <source>
        <dbReference type="ARBA" id="ARBA00023002"/>
    </source>
</evidence>
<dbReference type="InterPro" id="IPR043502">
    <property type="entry name" value="DNA/RNA_pol_sf"/>
</dbReference>
<accession>A0ABQ8S498</accession>
<evidence type="ECO:0000256" key="12">
    <source>
        <dbReference type="ARBA" id="ARBA00023136"/>
    </source>
</evidence>